<evidence type="ECO:0000259" key="2">
    <source>
        <dbReference type="Pfam" id="PF01827"/>
    </source>
</evidence>
<dbReference type="CTD" id="9808928"/>
<accession>E3MGN7</accession>
<evidence type="ECO:0000313" key="4">
    <source>
        <dbReference type="Proteomes" id="UP000008281"/>
    </source>
</evidence>
<dbReference type="InterPro" id="IPR001810">
    <property type="entry name" value="F-box_dom"/>
</dbReference>
<dbReference type="InParanoid" id="E3MGN7"/>
<dbReference type="Proteomes" id="UP000008281">
    <property type="component" value="Unassembled WGS sequence"/>
</dbReference>
<dbReference type="EMBL" id="DS268444">
    <property type="protein sequence ID" value="EFP01843.1"/>
    <property type="molecule type" value="Genomic_DNA"/>
</dbReference>
<organism evidence="4">
    <name type="scientific">Caenorhabditis remanei</name>
    <name type="common">Caenorhabditis vulgaris</name>
    <dbReference type="NCBI Taxonomy" id="31234"/>
    <lineage>
        <taxon>Eukaryota</taxon>
        <taxon>Metazoa</taxon>
        <taxon>Ecdysozoa</taxon>
        <taxon>Nematoda</taxon>
        <taxon>Chromadorea</taxon>
        <taxon>Rhabditida</taxon>
        <taxon>Rhabditina</taxon>
        <taxon>Rhabditomorpha</taxon>
        <taxon>Rhabditoidea</taxon>
        <taxon>Rhabditidae</taxon>
        <taxon>Peloderinae</taxon>
        <taxon>Caenorhabditis</taxon>
    </lineage>
</organism>
<dbReference type="PANTHER" id="PTHR23014">
    <property type="entry name" value="F-BOX A PROTEIN"/>
    <property type="match status" value="1"/>
</dbReference>
<proteinExistence type="predicted"/>
<dbReference type="Pfam" id="PF00646">
    <property type="entry name" value="F-box"/>
    <property type="match status" value="1"/>
</dbReference>
<dbReference type="AlphaFoldDB" id="E3MGN7"/>
<dbReference type="HOGENOM" id="CLU_030831_0_3_1"/>
<dbReference type="OrthoDB" id="5911267at2759"/>
<evidence type="ECO:0000259" key="1">
    <source>
        <dbReference type="Pfam" id="PF00646"/>
    </source>
</evidence>
<dbReference type="Pfam" id="PF01827">
    <property type="entry name" value="FTH"/>
    <property type="match status" value="1"/>
</dbReference>
<keyword evidence="4" id="KW-1185">Reference proteome</keyword>
<sequence length="305" mass="35401">MAISLLEVPDLPMETSMKQLDYTTIQSLRKTCWSLRNFIDEKKPEEECLNRIELIQKHDEIHLILRSSVDWELYPKGSAIFLTFENVENGGLKICWQRNDGIREKIVENMDYLNRALKDFEIALNQRKLEFDTFHVSAANDNKFLENVEKILKPRKSIPTKHLEITTHCQAQAQQILKYIDSKYLKSIYITLDQDSIVTKEEADLEGAAHFALLCIPLEIIDVATLSALKKLFLESGDDKKHFIRHGGDLKKEMFIEAFGPPVESDTWYFKGFSEKVLQIYFDSHFFNLCFVEKLEVSEGSLIVD</sequence>
<feature type="domain" description="F-box" evidence="1">
    <location>
        <begin position="5"/>
        <end position="43"/>
    </location>
</feature>
<evidence type="ECO:0008006" key="5">
    <source>
        <dbReference type="Google" id="ProtNLM"/>
    </source>
</evidence>
<dbReference type="RefSeq" id="XP_003104690.2">
    <property type="nucleotide sequence ID" value="XM_003104642.2"/>
</dbReference>
<protein>
    <recommendedName>
        <fullName evidence="5">F-box domain-containing protein</fullName>
    </recommendedName>
</protein>
<reference evidence="3" key="1">
    <citation type="submission" date="2007-07" db="EMBL/GenBank/DDBJ databases">
        <title>PCAP assembly of the Caenorhabditis remanei genome.</title>
        <authorList>
            <consortium name="The Caenorhabditis remanei Sequencing Consortium"/>
            <person name="Wilson R.K."/>
        </authorList>
    </citation>
    <scope>NUCLEOTIDE SEQUENCE [LARGE SCALE GENOMIC DNA]</scope>
    <source>
        <strain evidence="3">PB4641</strain>
    </source>
</reference>
<feature type="domain" description="DUF38" evidence="2">
    <location>
        <begin position="143"/>
        <end position="197"/>
    </location>
</feature>
<dbReference type="InterPro" id="IPR002900">
    <property type="entry name" value="DUF38/FTH_CAE_spp"/>
</dbReference>
<dbReference type="KEGG" id="crq:GCK72_021374"/>
<name>E3MGN7_CAERE</name>
<gene>
    <name evidence="3" type="ORF">CRE_23308</name>
</gene>
<dbReference type="GeneID" id="9808928"/>
<dbReference type="eggNOG" id="ENOG502TJXJ">
    <property type="taxonomic scope" value="Eukaryota"/>
</dbReference>
<evidence type="ECO:0000313" key="3">
    <source>
        <dbReference type="EMBL" id="EFP01843.1"/>
    </source>
</evidence>
<dbReference type="PANTHER" id="PTHR23014:SF1">
    <property type="entry name" value="DUF38 DOMAIN-CONTAINING PROTEIN-RELATED"/>
    <property type="match status" value="1"/>
</dbReference>